<dbReference type="InterPro" id="IPR036102">
    <property type="entry name" value="OsmC/Ohrsf"/>
</dbReference>
<keyword evidence="1" id="KW-0560">Oxidoreductase</keyword>
<keyword evidence="1" id="KW-0575">Peroxidase</keyword>
<evidence type="ECO:0000313" key="1">
    <source>
        <dbReference type="EMBL" id="MDN3708220.1"/>
    </source>
</evidence>
<organism evidence="1 2">
    <name type="scientific">Paenimyroides ceti</name>
    <dbReference type="NCBI Taxonomy" id="395087"/>
    <lineage>
        <taxon>Bacteria</taxon>
        <taxon>Pseudomonadati</taxon>
        <taxon>Bacteroidota</taxon>
        <taxon>Flavobacteriia</taxon>
        <taxon>Flavobacteriales</taxon>
        <taxon>Flavobacteriaceae</taxon>
        <taxon>Paenimyroides</taxon>
    </lineage>
</organism>
<name>A0ABT8CYF7_9FLAO</name>
<dbReference type="Gene3D" id="3.30.300.20">
    <property type="match status" value="1"/>
</dbReference>
<dbReference type="Proteomes" id="UP001242368">
    <property type="component" value="Unassembled WGS sequence"/>
</dbReference>
<evidence type="ECO:0000313" key="2">
    <source>
        <dbReference type="Proteomes" id="UP001242368"/>
    </source>
</evidence>
<keyword evidence="2" id="KW-1185">Reference proteome</keyword>
<dbReference type="RefSeq" id="WP_290364099.1">
    <property type="nucleotide sequence ID" value="NZ_JAUFQU010000001.1"/>
</dbReference>
<dbReference type="Pfam" id="PF02566">
    <property type="entry name" value="OsmC"/>
    <property type="match status" value="1"/>
</dbReference>
<comment type="caution">
    <text evidence="1">The sequence shown here is derived from an EMBL/GenBank/DDBJ whole genome shotgun (WGS) entry which is preliminary data.</text>
</comment>
<dbReference type="InterPro" id="IPR052924">
    <property type="entry name" value="OsmC/Ohr_hydroprdx_reductase"/>
</dbReference>
<dbReference type="EMBL" id="JAUFQU010000001">
    <property type="protein sequence ID" value="MDN3708220.1"/>
    <property type="molecule type" value="Genomic_DNA"/>
</dbReference>
<dbReference type="GO" id="GO:0004601">
    <property type="term" value="F:peroxidase activity"/>
    <property type="evidence" value="ECO:0007669"/>
    <property type="project" value="UniProtKB-KW"/>
</dbReference>
<proteinExistence type="predicted"/>
<dbReference type="SUPFAM" id="SSF82784">
    <property type="entry name" value="OsmC-like"/>
    <property type="match status" value="1"/>
</dbReference>
<dbReference type="EC" id="1.11.1.-" evidence="1"/>
<accession>A0ABT8CYF7</accession>
<dbReference type="InterPro" id="IPR015946">
    <property type="entry name" value="KH_dom-like_a/b"/>
</dbReference>
<dbReference type="PANTHER" id="PTHR35368:SF1">
    <property type="entry name" value="HYDROPEROXIDE REDUCTASE"/>
    <property type="match status" value="1"/>
</dbReference>
<dbReference type="InterPro" id="IPR003718">
    <property type="entry name" value="OsmC/Ohr_fam"/>
</dbReference>
<gene>
    <name evidence="1" type="ORF">QW060_14005</name>
</gene>
<sequence length="161" mass="18065">MFNPSPSTKDSYQNIKIKGFSDVSLTNELSQKDVSLKIVDKSNNPIAEINSPLEYVLAGFAACVNAVGRRVAMDQRLHLKSIHIEVIGTIEQKRSNGIKTRSRAGFQNIDIRIKPDTEASLTEIKIWLDELKERCPIYDNLLNPTLVNVIAIKEFKQPDVA</sequence>
<protein>
    <submittedName>
        <fullName evidence="1">OsmC family protein</fullName>
        <ecNumber evidence="1">1.11.1.-</ecNumber>
    </submittedName>
</protein>
<dbReference type="PANTHER" id="PTHR35368">
    <property type="entry name" value="HYDROPEROXIDE REDUCTASE"/>
    <property type="match status" value="1"/>
</dbReference>
<reference evidence="2" key="1">
    <citation type="journal article" date="2019" name="Int. J. Syst. Evol. Microbiol.">
        <title>The Global Catalogue of Microorganisms (GCM) 10K type strain sequencing project: providing services to taxonomists for standard genome sequencing and annotation.</title>
        <authorList>
            <consortium name="The Broad Institute Genomics Platform"/>
            <consortium name="The Broad Institute Genome Sequencing Center for Infectious Disease"/>
            <person name="Wu L."/>
            <person name="Ma J."/>
        </authorList>
    </citation>
    <scope>NUCLEOTIDE SEQUENCE [LARGE SCALE GENOMIC DNA]</scope>
    <source>
        <strain evidence="2">CECT 7184</strain>
    </source>
</reference>